<organism evidence="2 3">
    <name type="scientific">Leptolyngbya iicbica LK</name>
    <dbReference type="NCBI Taxonomy" id="2294035"/>
    <lineage>
        <taxon>Bacteria</taxon>
        <taxon>Bacillati</taxon>
        <taxon>Cyanobacteriota</taxon>
        <taxon>Cyanophyceae</taxon>
        <taxon>Leptolyngbyales</taxon>
        <taxon>Leptolyngbyaceae</taxon>
        <taxon>Leptolyngbya group</taxon>
        <taxon>Leptolyngbya</taxon>
        <taxon>Leptolyngbya iicbica</taxon>
    </lineage>
</organism>
<accession>A0A4Q7E381</accession>
<comment type="caution">
    <text evidence="2">The sequence shown here is derived from an EMBL/GenBank/DDBJ whole genome shotgun (WGS) entry which is preliminary data.</text>
</comment>
<dbReference type="PROSITE" id="PS00380">
    <property type="entry name" value="RHODANESE_1"/>
    <property type="match status" value="1"/>
</dbReference>
<name>A0A4Q7E381_9CYAN</name>
<evidence type="ECO:0000313" key="2">
    <source>
        <dbReference type="EMBL" id="RZM76083.1"/>
    </source>
</evidence>
<dbReference type="GO" id="GO:0004792">
    <property type="term" value="F:thiosulfate-cyanide sulfurtransferase activity"/>
    <property type="evidence" value="ECO:0007669"/>
    <property type="project" value="InterPro"/>
</dbReference>
<dbReference type="SMART" id="SM00450">
    <property type="entry name" value="RHOD"/>
    <property type="match status" value="1"/>
</dbReference>
<proteinExistence type="predicted"/>
<keyword evidence="3" id="KW-1185">Reference proteome</keyword>
<dbReference type="EMBL" id="QVFV01000006">
    <property type="protein sequence ID" value="RZM76083.1"/>
    <property type="molecule type" value="Genomic_DNA"/>
</dbReference>
<dbReference type="PANTHER" id="PTHR43031:SF1">
    <property type="entry name" value="PYRIDINE NUCLEOTIDE-DISULPHIDE OXIDOREDUCTASE"/>
    <property type="match status" value="1"/>
</dbReference>
<dbReference type="AlphaFoldDB" id="A0A4Q7E381"/>
<dbReference type="InterPro" id="IPR050229">
    <property type="entry name" value="GlpE_sulfurtransferase"/>
</dbReference>
<reference evidence="2 3" key="1">
    <citation type="submission" date="2018-11" db="EMBL/GenBank/DDBJ databases">
        <title>Whole genome sequencing of an environmental sample.</title>
        <authorList>
            <person name="Sarangi A.N."/>
            <person name="Singh D."/>
            <person name="Tripathy S."/>
        </authorList>
    </citation>
    <scope>NUCLEOTIDE SEQUENCE [LARGE SCALE GENOMIC DNA]</scope>
    <source>
        <strain evidence="2 3">Lakshadweep</strain>
    </source>
</reference>
<dbReference type="InterPro" id="IPR001763">
    <property type="entry name" value="Rhodanese-like_dom"/>
</dbReference>
<evidence type="ECO:0000259" key="1">
    <source>
        <dbReference type="PROSITE" id="PS50206"/>
    </source>
</evidence>
<dbReference type="Gene3D" id="3.40.250.10">
    <property type="entry name" value="Rhodanese-like domain"/>
    <property type="match status" value="1"/>
</dbReference>
<gene>
    <name evidence="2" type="ORF">DYY88_19530</name>
</gene>
<dbReference type="RefSeq" id="WP_052288238.1">
    <property type="nucleotide sequence ID" value="NZ_QVFV01000006.1"/>
</dbReference>
<dbReference type="CDD" id="cd00158">
    <property type="entry name" value="RHOD"/>
    <property type="match status" value="1"/>
</dbReference>
<dbReference type="InterPro" id="IPR036873">
    <property type="entry name" value="Rhodanese-like_dom_sf"/>
</dbReference>
<dbReference type="PROSITE" id="PS50206">
    <property type="entry name" value="RHODANESE_3"/>
    <property type="match status" value="1"/>
</dbReference>
<protein>
    <submittedName>
        <fullName evidence="2">Rhodanese-like domain-containing protein</fullName>
    </submittedName>
</protein>
<dbReference type="Pfam" id="PF00581">
    <property type="entry name" value="Rhodanese"/>
    <property type="match status" value="1"/>
</dbReference>
<dbReference type="InterPro" id="IPR001307">
    <property type="entry name" value="Thiosulphate_STrfase_CS"/>
</dbReference>
<sequence>MKSFPMSAQPPRDGRPRWPIGVILAALALLTILAVTQVHGAASQPISAIALHQRLETETAPLVLDVRSPAEYAAGHIPGARNLPYQTIPEHLTTLSAFRDSEIVVYCEVGVRASIAQNLLEQAGFTQVQPLAGDLRGWREAALPLATQNLENTP</sequence>
<dbReference type="Proteomes" id="UP000292459">
    <property type="component" value="Unassembled WGS sequence"/>
</dbReference>
<feature type="domain" description="Rhodanese" evidence="1">
    <location>
        <begin position="62"/>
        <end position="147"/>
    </location>
</feature>
<dbReference type="PANTHER" id="PTHR43031">
    <property type="entry name" value="FAD-DEPENDENT OXIDOREDUCTASE"/>
    <property type="match status" value="1"/>
</dbReference>
<dbReference type="OrthoDB" id="9792975at2"/>
<dbReference type="SUPFAM" id="SSF52821">
    <property type="entry name" value="Rhodanese/Cell cycle control phosphatase"/>
    <property type="match status" value="1"/>
</dbReference>
<evidence type="ECO:0000313" key="3">
    <source>
        <dbReference type="Proteomes" id="UP000292459"/>
    </source>
</evidence>